<evidence type="ECO:0000259" key="4">
    <source>
        <dbReference type="Pfam" id="PF13490"/>
    </source>
</evidence>
<name>A0ABW6S033_9NOCA</name>
<evidence type="ECO:0000256" key="3">
    <source>
        <dbReference type="SAM" id="Phobius"/>
    </source>
</evidence>
<dbReference type="InterPro" id="IPR041916">
    <property type="entry name" value="Anti_sigma_zinc_sf"/>
</dbReference>
<dbReference type="InterPro" id="IPR027383">
    <property type="entry name" value="Znf_put"/>
</dbReference>
<evidence type="ECO:0000256" key="1">
    <source>
        <dbReference type="ARBA" id="ARBA00023015"/>
    </source>
</evidence>
<protein>
    <submittedName>
        <fullName evidence="5">Anti-sigma factor family protein</fullName>
    </submittedName>
</protein>
<feature type="transmembrane region" description="Helical" evidence="3">
    <location>
        <begin position="109"/>
        <end position="133"/>
    </location>
</feature>
<dbReference type="Pfam" id="PF13490">
    <property type="entry name" value="zf-HC2"/>
    <property type="match status" value="1"/>
</dbReference>
<sequence length="248" mass="26432">MTDVPRIGENEAVVPDGGDDYVMWDAPYVLGSLSRAERLRYEAHLDECASCREAVAELSGLPGLLGQVEPEVALALTDSPSTPNVVVVPPEPKSEDPLPMARSHGRERWLTIGAAVGAAAAAVAIAVPITAAFEHRTEAPPTEQIVSERQLAPVLPAPVTASYKLVEVPGGTRIEMTCSYTPSETEYNWHGALWVVHTDGTEAMVAQWTAHPGQTLTPDGTTAVPPDQIRAVQIRDAITNQVMLASSL</sequence>
<keyword evidence="6" id="KW-1185">Reference proteome</keyword>
<evidence type="ECO:0000313" key="5">
    <source>
        <dbReference type="EMBL" id="MFF3568536.1"/>
    </source>
</evidence>
<evidence type="ECO:0000313" key="6">
    <source>
        <dbReference type="Proteomes" id="UP001601992"/>
    </source>
</evidence>
<evidence type="ECO:0000256" key="2">
    <source>
        <dbReference type="ARBA" id="ARBA00023163"/>
    </source>
</evidence>
<keyword evidence="3" id="KW-0472">Membrane</keyword>
<dbReference type="Proteomes" id="UP001601992">
    <property type="component" value="Unassembled WGS sequence"/>
</dbReference>
<dbReference type="RefSeq" id="WP_051193918.1">
    <property type="nucleotide sequence ID" value="NZ_JBIAQY010000003.1"/>
</dbReference>
<organism evidence="5 6">
    <name type="scientific">Nocardia jiangxiensis</name>
    <dbReference type="NCBI Taxonomy" id="282685"/>
    <lineage>
        <taxon>Bacteria</taxon>
        <taxon>Bacillati</taxon>
        <taxon>Actinomycetota</taxon>
        <taxon>Actinomycetes</taxon>
        <taxon>Mycobacteriales</taxon>
        <taxon>Nocardiaceae</taxon>
        <taxon>Nocardia</taxon>
    </lineage>
</organism>
<proteinExistence type="predicted"/>
<keyword evidence="3" id="KW-0812">Transmembrane</keyword>
<reference evidence="5 6" key="1">
    <citation type="submission" date="2024-10" db="EMBL/GenBank/DDBJ databases">
        <title>The Natural Products Discovery Center: Release of the First 8490 Sequenced Strains for Exploring Actinobacteria Biosynthetic Diversity.</title>
        <authorList>
            <person name="Kalkreuter E."/>
            <person name="Kautsar S.A."/>
            <person name="Yang D."/>
            <person name="Bader C.D."/>
            <person name="Teijaro C.N."/>
            <person name="Fluegel L."/>
            <person name="Davis C.M."/>
            <person name="Simpson J.R."/>
            <person name="Lauterbach L."/>
            <person name="Steele A.D."/>
            <person name="Gui C."/>
            <person name="Meng S."/>
            <person name="Li G."/>
            <person name="Viehrig K."/>
            <person name="Ye F."/>
            <person name="Su P."/>
            <person name="Kiefer A.F."/>
            <person name="Nichols A."/>
            <person name="Cepeda A.J."/>
            <person name="Yan W."/>
            <person name="Fan B."/>
            <person name="Jiang Y."/>
            <person name="Adhikari A."/>
            <person name="Zheng C.-J."/>
            <person name="Schuster L."/>
            <person name="Cowan T.M."/>
            <person name="Smanski M.J."/>
            <person name="Chevrette M.G."/>
            <person name="De Carvalho L.P.S."/>
            <person name="Shen B."/>
        </authorList>
    </citation>
    <scope>NUCLEOTIDE SEQUENCE [LARGE SCALE GENOMIC DNA]</scope>
    <source>
        <strain evidence="5 6">NPDC002593</strain>
    </source>
</reference>
<keyword evidence="2" id="KW-0804">Transcription</keyword>
<accession>A0ABW6S033</accession>
<keyword evidence="1" id="KW-0805">Transcription regulation</keyword>
<comment type="caution">
    <text evidence="5">The sequence shown here is derived from an EMBL/GenBank/DDBJ whole genome shotgun (WGS) entry which is preliminary data.</text>
</comment>
<feature type="domain" description="Putative zinc-finger" evidence="4">
    <location>
        <begin position="28"/>
        <end position="52"/>
    </location>
</feature>
<gene>
    <name evidence="5" type="ORF">ACFYXQ_12255</name>
</gene>
<keyword evidence="3" id="KW-1133">Transmembrane helix</keyword>
<dbReference type="EMBL" id="JBIAQY010000003">
    <property type="protein sequence ID" value="MFF3568536.1"/>
    <property type="molecule type" value="Genomic_DNA"/>
</dbReference>
<dbReference type="Gene3D" id="1.10.10.1320">
    <property type="entry name" value="Anti-sigma factor, zinc-finger domain"/>
    <property type="match status" value="1"/>
</dbReference>